<evidence type="ECO:0000313" key="6">
    <source>
        <dbReference type="EMBL" id="MDN4488385.1"/>
    </source>
</evidence>
<evidence type="ECO:0000259" key="5">
    <source>
        <dbReference type="Pfam" id="PF00056"/>
    </source>
</evidence>
<evidence type="ECO:0000256" key="4">
    <source>
        <dbReference type="PIRSR" id="PIRSR000102-3"/>
    </source>
</evidence>
<evidence type="ECO:0000313" key="7">
    <source>
        <dbReference type="Proteomes" id="UP001172737"/>
    </source>
</evidence>
<evidence type="ECO:0000256" key="3">
    <source>
        <dbReference type="PIRSR" id="PIRSR000102-1"/>
    </source>
</evidence>
<sequence length="356" mass="38023">MDVSIVGATGDVGRAICGQLIERGELGPTSRLQLVGRPGGASGQAVHGLRVDLIDAHDEHAPHIDVADRPEDVVADVVVMAAGRTLPTGTGVTIDRDALARDNRRTFEEYADALAEHGSGHEIVIVVANPVELAVEVFSHALGRHRVIGMGAWLDTLRFRREIAATLGIRRHRVGGFVAGQHGDRMVPLWSTVRLRGLDADERAEIVTRLRGDRTLTSFASEIAAAKQRITGMADIAEAFAAVDTLPPDVQAVVRPYLTHQSGAKTAHGTANATVDLIRTILDGRDIVVAGQVLLDGEIELGGMPWRGVLGVPVAVGPDGWTRVMLDDLAADERRMLWEVGQAINESLVAWRGGAP</sequence>
<keyword evidence="7" id="KW-1185">Reference proteome</keyword>
<proteinExistence type="predicted"/>
<dbReference type="Pfam" id="PF00056">
    <property type="entry name" value="Ldh_1_N"/>
    <property type="match status" value="1"/>
</dbReference>
<evidence type="ECO:0000256" key="2">
    <source>
        <dbReference type="ARBA" id="ARBA00023027"/>
    </source>
</evidence>
<dbReference type="GO" id="GO:0006089">
    <property type="term" value="P:lactate metabolic process"/>
    <property type="evidence" value="ECO:0007669"/>
    <property type="project" value="TreeGrafter"/>
</dbReference>
<dbReference type="Gene3D" id="3.90.110.10">
    <property type="entry name" value="Lactate dehydrogenase/glycoside hydrolase, family 4, C-terminal"/>
    <property type="match status" value="1"/>
</dbReference>
<feature type="active site" description="Proton acceptor" evidence="3">
    <location>
        <position position="182"/>
    </location>
</feature>
<dbReference type="PANTHER" id="PTHR43128:SF16">
    <property type="entry name" value="L-LACTATE DEHYDROGENASE"/>
    <property type="match status" value="1"/>
</dbReference>
<dbReference type="PANTHER" id="PTHR43128">
    <property type="entry name" value="L-2-HYDROXYCARBOXYLATE DEHYDROGENASE (NAD(P)(+))"/>
    <property type="match status" value="1"/>
</dbReference>
<dbReference type="InterPro" id="IPR036291">
    <property type="entry name" value="NAD(P)-bd_dom_sf"/>
</dbReference>
<feature type="binding site" evidence="4">
    <location>
        <position position="103"/>
    </location>
    <ligand>
        <name>NAD(+)</name>
        <dbReference type="ChEBI" id="CHEBI:57540"/>
    </ligand>
</feature>
<keyword evidence="2 4" id="KW-0520">NAD</keyword>
<reference evidence="6" key="1">
    <citation type="submission" date="2023-06" db="EMBL/GenBank/DDBJ databases">
        <title>Sysu t00039.</title>
        <authorList>
            <person name="Gao L."/>
            <person name="Fang B.-Z."/>
            <person name="Li W.-J."/>
        </authorList>
    </citation>
    <scope>NUCLEOTIDE SEQUENCE</scope>
    <source>
        <strain evidence="6">SYSU T00039</strain>
    </source>
</reference>
<dbReference type="InterPro" id="IPR015955">
    <property type="entry name" value="Lactate_DH/Glyco_Ohase_4_C"/>
</dbReference>
<keyword evidence="1" id="KW-0560">Oxidoreductase</keyword>
<dbReference type="SUPFAM" id="SSF51735">
    <property type="entry name" value="NAD(P)-binding Rossmann-fold domains"/>
    <property type="match status" value="1"/>
</dbReference>
<dbReference type="InterPro" id="IPR001236">
    <property type="entry name" value="Lactate/malate_DH_N"/>
</dbReference>
<accession>A0AAW7M937</accession>
<protein>
    <submittedName>
        <fullName evidence="6">Lactate dehydrogenase</fullName>
    </submittedName>
</protein>
<comment type="caution">
    <text evidence="6">The sequence shown here is derived from an EMBL/GenBank/DDBJ whole genome shotgun (WGS) entry which is preliminary data.</text>
</comment>
<dbReference type="PIRSF" id="PIRSF000102">
    <property type="entry name" value="Lac_mal_DH"/>
    <property type="match status" value="1"/>
</dbReference>
<name>A0AAW7M937_9MICO</name>
<dbReference type="SUPFAM" id="SSF56327">
    <property type="entry name" value="LDH C-terminal domain-like"/>
    <property type="match status" value="1"/>
</dbReference>
<dbReference type="PRINTS" id="PR00086">
    <property type="entry name" value="LLDHDRGNASE"/>
</dbReference>
<dbReference type="AlphaFoldDB" id="A0AAW7M937"/>
<dbReference type="Proteomes" id="UP001172737">
    <property type="component" value="Unassembled WGS sequence"/>
</dbReference>
<feature type="binding site" evidence="4">
    <location>
        <begin position="127"/>
        <end position="129"/>
    </location>
    <ligand>
        <name>NAD(+)</name>
        <dbReference type="ChEBI" id="CHEBI:57540"/>
    </ligand>
</feature>
<dbReference type="EMBL" id="JAUHPX010000005">
    <property type="protein sequence ID" value="MDN4488385.1"/>
    <property type="molecule type" value="Genomic_DNA"/>
</dbReference>
<feature type="binding site" evidence="4">
    <location>
        <begin position="7"/>
        <end position="13"/>
    </location>
    <ligand>
        <name>NAD(+)</name>
        <dbReference type="ChEBI" id="CHEBI:57540"/>
    </ligand>
</feature>
<evidence type="ECO:0000256" key="1">
    <source>
        <dbReference type="ARBA" id="ARBA00023002"/>
    </source>
</evidence>
<feature type="domain" description="Lactate/malate dehydrogenase N-terminal" evidence="5">
    <location>
        <begin position="2"/>
        <end position="141"/>
    </location>
</feature>
<dbReference type="RefSeq" id="WP_301119686.1">
    <property type="nucleotide sequence ID" value="NZ_JAUHPX010000005.1"/>
</dbReference>
<organism evidence="6 7">
    <name type="scientific">Demequina lignilytica</name>
    <dbReference type="NCBI Taxonomy" id="3051663"/>
    <lineage>
        <taxon>Bacteria</taxon>
        <taxon>Bacillati</taxon>
        <taxon>Actinomycetota</taxon>
        <taxon>Actinomycetes</taxon>
        <taxon>Micrococcales</taxon>
        <taxon>Demequinaceae</taxon>
        <taxon>Demequina</taxon>
    </lineage>
</organism>
<dbReference type="InterPro" id="IPR001557">
    <property type="entry name" value="L-lactate/malate_DH"/>
</dbReference>
<dbReference type="GO" id="GO:0004459">
    <property type="term" value="F:L-lactate dehydrogenase (NAD+) activity"/>
    <property type="evidence" value="ECO:0007669"/>
    <property type="project" value="TreeGrafter"/>
</dbReference>
<dbReference type="Gene3D" id="3.40.50.720">
    <property type="entry name" value="NAD(P)-binding Rossmann-like Domain"/>
    <property type="match status" value="1"/>
</dbReference>
<gene>
    <name evidence="6" type="ORF">QQX10_09410</name>
</gene>